<dbReference type="EMBL" id="CP096142">
    <property type="protein sequence ID" value="UXA67652.1"/>
    <property type="molecule type" value="Genomic_DNA"/>
</dbReference>
<organism evidence="1 2">
    <name type="scientific">Xanthomonas prunicola</name>
    <dbReference type="NCBI Taxonomy" id="2053930"/>
    <lineage>
        <taxon>Bacteria</taxon>
        <taxon>Pseudomonadati</taxon>
        <taxon>Pseudomonadota</taxon>
        <taxon>Gammaproteobacteria</taxon>
        <taxon>Lysobacterales</taxon>
        <taxon>Lysobacteraceae</taxon>
        <taxon>Xanthomonas</taxon>
    </lineage>
</organism>
<evidence type="ECO:0000313" key="1">
    <source>
        <dbReference type="EMBL" id="UXA67652.1"/>
    </source>
</evidence>
<evidence type="ECO:0000313" key="2">
    <source>
        <dbReference type="Proteomes" id="UP001058381"/>
    </source>
</evidence>
<name>A0A9Q9J1Z5_9XANT</name>
<dbReference type="AlphaFoldDB" id="A0A9Q9J1Z5"/>
<gene>
    <name evidence="1" type="ORF">M0D43_17365</name>
</gene>
<protein>
    <submittedName>
        <fullName evidence="1">Uncharacterized protein</fullName>
    </submittedName>
</protein>
<sequence length="69" mass="7432">MGYAASGVTQPPDTIRIMAATPDAAVVQTWVARLRDQLEQRGWPTQIELAQDSNLAADELRLKLSGAAP</sequence>
<accession>A0A9Q9J1Z5</accession>
<reference evidence="1" key="1">
    <citation type="submission" date="2022-04" db="EMBL/GenBank/DDBJ databases">
        <title>Xanthomonas prunicola pv. tritici, a pathogen causing a previously unreported foliar disease of wheat.</title>
        <authorList>
            <person name="Clavijo F."/>
            <person name="Curland R.D."/>
            <person name="Dill-Macky R."/>
            <person name="Pereyra S."/>
            <person name="Roman-Reyna V."/>
            <person name="Siri M.I."/>
        </authorList>
    </citation>
    <scope>NUCLEOTIDE SEQUENCE</scope>
    <source>
        <strain evidence="1">CIX249</strain>
    </source>
</reference>
<dbReference type="Proteomes" id="UP001058381">
    <property type="component" value="Chromosome"/>
</dbReference>
<proteinExistence type="predicted"/>